<reference evidence="1 2" key="1">
    <citation type="submission" date="2018-03" db="EMBL/GenBank/DDBJ databases">
        <authorList>
            <person name="Fogelqvist J."/>
        </authorList>
    </citation>
    <scope>NUCLEOTIDE SEQUENCE [LARGE SCALE GENOMIC DNA]</scope>
</reference>
<evidence type="ECO:0000313" key="2">
    <source>
        <dbReference type="Proteomes" id="UP000290189"/>
    </source>
</evidence>
<dbReference type="Proteomes" id="UP000290189">
    <property type="component" value="Unassembled WGS sequence"/>
</dbReference>
<dbReference type="EMBL" id="OVEO01000010">
    <property type="protein sequence ID" value="SPQ98716.1"/>
    <property type="molecule type" value="Genomic_DNA"/>
</dbReference>
<gene>
    <name evidence="1" type="ORF">PLBR_LOCUS5931</name>
</gene>
<organism evidence="1 2">
    <name type="scientific">Plasmodiophora brassicae</name>
    <name type="common">Clubroot disease agent</name>
    <dbReference type="NCBI Taxonomy" id="37360"/>
    <lineage>
        <taxon>Eukaryota</taxon>
        <taxon>Sar</taxon>
        <taxon>Rhizaria</taxon>
        <taxon>Endomyxa</taxon>
        <taxon>Phytomyxea</taxon>
        <taxon>Plasmodiophorida</taxon>
        <taxon>Plasmodiophoridae</taxon>
        <taxon>Plasmodiophora</taxon>
    </lineage>
</organism>
<proteinExistence type="predicted"/>
<accession>A0A3P3YEV9</accession>
<evidence type="ECO:0000313" key="1">
    <source>
        <dbReference type="EMBL" id="SPQ98716.1"/>
    </source>
</evidence>
<dbReference type="AlphaFoldDB" id="A0A3P3YEV9"/>
<name>A0A3P3YEV9_PLABS</name>
<geneLocation type="mitochondrion" evidence="1"/>
<keyword evidence="1" id="KW-0496">Mitochondrion</keyword>
<protein>
    <submittedName>
        <fullName evidence="1">Uncharacterized protein</fullName>
    </submittedName>
</protein>
<sequence>MATLQAVLHEIRIGGSACRSAKVVSREPVAGATFLTGQHTIVDLRPRSFLPSRYTLHISGALPTLDVVLEASSDDGRTWDSLDWTPHDWTCWTPTTTSIRLTAEFAYSMFRLVAKQRTFISCFDLHGTLFESTVGGRHP</sequence>